<organism evidence="1 2">
    <name type="scientific">Pistacia atlantica</name>
    <dbReference type="NCBI Taxonomy" id="434234"/>
    <lineage>
        <taxon>Eukaryota</taxon>
        <taxon>Viridiplantae</taxon>
        <taxon>Streptophyta</taxon>
        <taxon>Embryophyta</taxon>
        <taxon>Tracheophyta</taxon>
        <taxon>Spermatophyta</taxon>
        <taxon>Magnoliopsida</taxon>
        <taxon>eudicotyledons</taxon>
        <taxon>Gunneridae</taxon>
        <taxon>Pentapetalae</taxon>
        <taxon>rosids</taxon>
        <taxon>malvids</taxon>
        <taxon>Sapindales</taxon>
        <taxon>Anacardiaceae</taxon>
        <taxon>Pistacia</taxon>
    </lineage>
</organism>
<gene>
    <name evidence="1" type="ORF">Patl1_06102</name>
</gene>
<protein>
    <submittedName>
        <fullName evidence="1">Uncharacterized protein</fullName>
    </submittedName>
</protein>
<dbReference type="Proteomes" id="UP001164250">
    <property type="component" value="Chromosome 3"/>
</dbReference>
<reference evidence="2" key="1">
    <citation type="journal article" date="2023" name="G3 (Bethesda)">
        <title>Genome assembly and association tests identify interacting loci associated with vigor, precocity, and sex in interspecific pistachio rootstocks.</title>
        <authorList>
            <person name="Palmer W."/>
            <person name="Jacygrad E."/>
            <person name="Sagayaradj S."/>
            <person name="Cavanaugh K."/>
            <person name="Han R."/>
            <person name="Bertier L."/>
            <person name="Beede B."/>
            <person name="Kafkas S."/>
            <person name="Golino D."/>
            <person name="Preece J."/>
            <person name="Michelmore R."/>
        </authorList>
    </citation>
    <scope>NUCLEOTIDE SEQUENCE [LARGE SCALE GENOMIC DNA]</scope>
</reference>
<name>A0ACC1BQH2_9ROSI</name>
<keyword evidence="2" id="KW-1185">Reference proteome</keyword>
<comment type="caution">
    <text evidence="1">The sequence shown here is derived from an EMBL/GenBank/DDBJ whole genome shotgun (WGS) entry which is preliminary data.</text>
</comment>
<evidence type="ECO:0000313" key="2">
    <source>
        <dbReference type="Proteomes" id="UP001164250"/>
    </source>
</evidence>
<evidence type="ECO:0000313" key="1">
    <source>
        <dbReference type="EMBL" id="KAJ0101250.1"/>
    </source>
</evidence>
<proteinExistence type="predicted"/>
<dbReference type="EMBL" id="CM047899">
    <property type="protein sequence ID" value="KAJ0101250.1"/>
    <property type="molecule type" value="Genomic_DNA"/>
</dbReference>
<sequence length="69" mass="8172">MHFSSIFLRPHHHRHSLFLNPSSRRLFSFLPPHFLLIHPMIATLSLKKNQPSWVVRMDMVDELTSSYTS</sequence>
<accession>A0ACC1BQH2</accession>